<keyword evidence="1" id="KW-0812">Transmembrane</keyword>
<dbReference type="EMBL" id="MK072349">
    <property type="protein sequence ID" value="AYV82225.1"/>
    <property type="molecule type" value="Genomic_DNA"/>
</dbReference>
<evidence type="ECO:0000256" key="1">
    <source>
        <dbReference type="SAM" id="Phobius"/>
    </source>
</evidence>
<feature type="transmembrane region" description="Helical" evidence="1">
    <location>
        <begin position="44"/>
        <end position="64"/>
    </location>
</feature>
<feature type="transmembrane region" description="Helical" evidence="1">
    <location>
        <begin position="76"/>
        <end position="97"/>
    </location>
</feature>
<gene>
    <name evidence="2" type="ORF">Homavirus18_5</name>
</gene>
<keyword evidence="1" id="KW-1133">Transmembrane helix</keyword>
<name>A0A3G5A4R1_9VIRU</name>
<accession>A0A3G5A4R1</accession>
<feature type="transmembrane region" description="Helical" evidence="1">
    <location>
        <begin position="12"/>
        <end position="32"/>
    </location>
</feature>
<reference evidence="2" key="1">
    <citation type="submission" date="2018-10" db="EMBL/GenBank/DDBJ databases">
        <title>Hidden diversity of soil giant viruses.</title>
        <authorList>
            <person name="Schulz F."/>
            <person name="Alteio L."/>
            <person name="Goudeau D."/>
            <person name="Ryan E.M."/>
            <person name="Malmstrom R.R."/>
            <person name="Blanchard J."/>
            <person name="Woyke T."/>
        </authorList>
    </citation>
    <scope>NUCLEOTIDE SEQUENCE</scope>
    <source>
        <strain evidence="2">HOV1</strain>
    </source>
</reference>
<evidence type="ECO:0000313" key="2">
    <source>
        <dbReference type="EMBL" id="AYV82225.1"/>
    </source>
</evidence>
<organism evidence="2">
    <name type="scientific">Homavirus sp</name>
    <dbReference type="NCBI Taxonomy" id="2487769"/>
    <lineage>
        <taxon>Viruses</taxon>
        <taxon>Varidnaviria</taxon>
        <taxon>Bamfordvirae</taxon>
        <taxon>Nucleocytoviricota</taxon>
        <taxon>Megaviricetes</taxon>
        <taxon>Imitervirales</taxon>
        <taxon>Mimiviridae</taxon>
        <taxon>Klosneuvirinae</taxon>
    </lineage>
</organism>
<proteinExistence type="predicted"/>
<keyword evidence="1" id="KW-0472">Membrane</keyword>
<protein>
    <submittedName>
        <fullName evidence="2">Uncharacterized protein</fullName>
    </submittedName>
</protein>
<sequence length="103" mass="11787">MTMFEYRSGIIPYFKVTAYHIIPAIILGAICQKISAFIQQYFKLKPLVAIVLQLILMTLILYIIEVRISMLYGSQWQTITPGLFFVSIFFGLQSSLYNNIAAL</sequence>